<dbReference type="InterPro" id="IPR001341">
    <property type="entry name" value="Asp_kinase"/>
</dbReference>
<dbReference type="InterPro" id="IPR001048">
    <property type="entry name" value="Asp/Glu/Uridylate_kinase"/>
</dbReference>
<dbReference type="InterPro" id="IPR042199">
    <property type="entry name" value="AsparK_Bifunc_asparK/hSer_DH"/>
</dbReference>
<dbReference type="SUPFAM" id="SSF55021">
    <property type="entry name" value="ACT-like"/>
    <property type="match status" value="2"/>
</dbReference>
<gene>
    <name evidence="10" type="ORF">C1SCF055_LOCUS13725</name>
</gene>
<dbReference type="Gene3D" id="3.30.70.260">
    <property type="match status" value="2"/>
</dbReference>
<dbReference type="Gene3D" id="1.20.120.1320">
    <property type="entry name" value="Aspartokinase, catalytic domain"/>
    <property type="match status" value="1"/>
</dbReference>
<evidence type="ECO:0000313" key="11">
    <source>
        <dbReference type="EMBL" id="CAL4773679.1"/>
    </source>
</evidence>
<evidence type="ECO:0000256" key="8">
    <source>
        <dbReference type="SAM" id="MobiDB-lite"/>
    </source>
</evidence>
<organism evidence="10">
    <name type="scientific">Cladocopium goreaui</name>
    <dbReference type="NCBI Taxonomy" id="2562237"/>
    <lineage>
        <taxon>Eukaryota</taxon>
        <taxon>Sar</taxon>
        <taxon>Alveolata</taxon>
        <taxon>Dinophyceae</taxon>
        <taxon>Suessiales</taxon>
        <taxon>Symbiodiniaceae</taxon>
        <taxon>Cladocopium</taxon>
    </lineage>
</organism>
<evidence type="ECO:0000256" key="2">
    <source>
        <dbReference type="ARBA" id="ARBA00013059"/>
    </source>
</evidence>
<dbReference type="CDD" id="cd04868">
    <property type="entry name" value="ACT_AK-like"/>
    <property type="match status" value="1"/>
</dbReference>
<keyword evidence="12" id="KW-1185">Reference proteome</keyword>
<evidence type="ECO:0000256" key="3">
    <source>
        <dbReference type="ARBA" id="ARBA00022679"/>
    </source>
</evidence>
<dbReference type="GO" id="GO:0009090">
    <property type="term" value="P:homoserine biosynthetic process"/>
    <property type="evidence" value="ECO:0007669"/>
    <property type="project" value="TreeGrafter"/>
</dbReference>
<proteinExistence type="inferred from homology"/>
<reference evidence="10" key="1">
    <citation type="submission" date="2022-10" db="EMBL/GenBank/DDBJ databases">
        <authorList>
            <person name="Chen Y."/>
            <person name="Dougan E. K."/>
            <person name="Chan C."/>
            <person name="Rhodes N."/>
            <person name="Thang M."/>
        </authorList>
    </citation>
    <scope>NUCLEOTIDE SEQUENCE</scope>
</reference>
<feature type="region of interest" description="Disordered" evidence="8">
    <location>
        <begin position="1"/>
        <end position="38"/>
    </location>
</feature>
<dbReference type="NCBIfam" id="TIGR00657">
    <property type="entry name" value="asp_kinases"/>
    <property type="match status" value="1"/>
</dbReference>
<evidence type="ECO:0000259" key="9">
    <source>
        <dbReference type="Pfam" id="PF00696"/>
    </source>
</evidence>
<dbReference type="EMBL" id="CAMXCT030001076">
    <property type="protein sequence ID" value="CAL4773679.1"/>
    <property type="molecule type" value="Genomic_DNA"/>
</dbReference>
<dbReference type="EMBL" id="CAMXCT020001076">
    <property type="protein sequence ID" value="CAL1139742.1"/>
    <property type="molecule type" value="Genomic_DNA"/>
</dbReference>
<evidence type="ECO:0000256" key="1">
    <source>
        <dbReference type="ARBA" id="ARBA00010122"/>
    </source>
</evidence>
<feature type="compositionally biased region" description="Polar residues" evidence="8">
    <location>
        <begin position="10"/>
        <end position="21"/>
    </location>
</feature>
<comment type="pathway">
    <text evidence="7">Amino-acid biosynthesis; L-lysine biosynthesis via DAP pathway; (S)-tetrahydrodipicolinate from L-aspartate: step 1/4.</text>
</comment>
<feature type="compositionally biased region" description="Basic and acidic residues" evidence="8">
    <location>
        <begin position="693"/>
        <end position="713"/>
    </location>
</feature>
<evidence type="ECO:0000313" key="12">
    <source>
        <dbReference type="Proteomes" id="UP001152797"/>
    </source>
</evidence>
<dbReference type="OrthoDB" id="5548170at2759"/>
<dbReference type="GO" id="GO:0005829">
    <property type="term" value="C:cytosol"/>
    <property type="evidence" value="ECO:0007669"/>
    <property type="project" value="TreeGrafter"/>
</dbReference>
<keyword evidence="5" id="KW-0418">Kinase</keyword>
<evidence type="ECO:0000256" key="6">
    <source>
        <dbReference type="ARBA" id="ARBA00022840"/>
    </source>
</evidence>
<dbReference type="SUPFAM" id="SSF53633">
    <property type="entry name" value="Carbamate kinase-like"/>
    <property type="match status" value="1"/>
</dbReference>
<dbReference type="PANTHER" id="PTHR21499">
    <property type="entry name" value="ASPARTATE KINASE"/>
    <property type="match status" value="1"/>
</dbReference>
<dbReference type="PANTHER" id="PTHR21499:SF59">
    <property type="entry name" value="ASPARTOKINASE"/>
    <property type="match status" value="1"/>
</dbReference>
<dbReference type="InterPro" id="IPR018042">
    <property type="entry name" value="Aspartate_kinase_CS"/>
</dbReference>
<dbReference type="Proteomes" id="UP001152797">
    <property type="component" value="Unassembled WGS sequence"/>
</dbReference>
<feature type="compositionally biased region" description="Basic and acidic residues" evidence="8">
    <location>
        <begin position="23"/>
        <end position="33"/>
    </location>
</feature>
<evidence type="ECO:0000256" key="4">
    <source>
        <dbReference type="ARBA" id="ARBA00022741"/>
    </source>
</evidence>
<name>A0A9P1C829_9DINO</name>
<keyword evidence="7" id="KW-0028">Amino-acid biosynthesis</keyword>
<comment type="pathway">
    <text evidence="7">Amino-acid biosynthesis; L-threonine biosynthesis; L-threonine from L-aspartate: step 1/5.</text>
</comment>
<feature type="region of interest" description="Disordered" evidence="8">
    <location>
        <begin position="689"/>
        <end position="721"/>
    </location>
</feature>
<feature type="domain" description="Aspartate/glutamate/uridylate kinase" evidence="9">
    <location>
        <begin position="40"/>
        <end position="327"/>
    </location>
</feature>
<reference evidence="11 12" key="2">
    <citation type="submission" date="2024-05" db="EMBL/GenBank/DDBJ databases">
        <authorList>
            <person name="Chen Y."/>
            <person name="Shah S."/>
            <person name="Dougan E. K."/>
            <person name="Thang M."/>
            <person name="Chan C."/>
        </authorList>
    </citation>
    <scope>NUCLEOTIDE SEQUENCE [LARGE SCALE GENOMIC DNA]</scope>
</reference>
<dbReference type="EMBL" id="CAMXCT010001076">
    <property type="protein sequence ID" value="CAI3986367.1"/>
    <property type="molecule type" value="Genomic_DNA"/>
</dbReference>
<evidence type="ECO:0000256" key="7">
    <source>
        <dbReference type="RuleBase" id="RU004249"/>
    </source>
</evidence>
<comment type="pathway">
    <text evidence="7">Amino-acid biosynthesis; L-methionine biosynthesis via de novo pathway; L-homoserine from L-aspartate: step 1/3.</text>
</comment>
<dbReference type="EC" id="2.7.2.4" evidence="2"/>
<dbReference type="GO" id="GO:0004072">
    <property type="term" value="F:aspartate kinase activity"/>
    <property type="evidence" value="ECO:0007669"/>
    <property type="project" value="UniProtKB-EC"/>
</dbReference>
<evidence type="ECO:0000313" key="10">
    <source>
        <dbReference type="EMBL" id="CAI3986367.1"/>
    </source>
</evidence>
<protein>
    <recommendedName>
        <fullName evidence="2">aspartate kinase</fullName>
        <ecNumber evidence="2">2.7.2.4</ecNumber>
    </recommendedName>
</protein>
<dbReference type="GO" id="GO:0005524">
    <property type="term" value="F:ATP binding"/>
    <property type="evidence" value="ECO:0007669"/>
    <property type="project" value="UniProtKB-KW"/>
</dbReference>
<keyword evidence="4" id="KW-0547">Nucleotide-binding</keyword>
<dbReference type="Gene3D" id="3.40.1160.10">
    <property type="entry name" value="Acetylglutamate kinase-like"/>
    <property type="match status" value="1"/>
</dbReference>
<dbReference type="InterPro" id="IPR036393">
    <property type="entry name" value="AceGlu_kinase-like_sf"/>
</dbReference>
<dbReference type="CDD" id="cd04912">
    <property type="entry name" value="ACT_AKiii-LysC-EC-like_1"/>
    <property type="match status" value="1"/>
</dbReference>
<dbReference type="PROSITE" id="PS00324">
    <property type="entry name" value="ASPARTOKINASE"/>
    <property type="match status" value="1"/>
</dbReference>
<dbReference type="AlphaFoldDB" id="A0A9P1C829"/>
<dbReference type="Pfam" id="PF00696">
    <property type="entry name" value="AA_kinase"/>
    <property type="match status" value="1"/>
</dbReference>
<comment type="similarity">
    <text evidence="1">Belongs to the aspartokinase family.</text>
</comment>
<dbReference type="GO" id="GO:0009089">
    <property type="term" value="P:lysine biosynthetic process via diaminopimelate"/>
    <property type="evidence" value="ECO:0007669"/>
    <property type="project" value="TreeGrafter"/>
</dbReference>
<dbReference type="InterPro" id="IPR045865">
    <property type="entry name" value="ACT-like_dom_sf"/>
</dbReference>
<evidence type="ECO:0000256" key="5">
    <source>
        <dbReference type="ARBA" id="ARBA00022777"/>
    </source>
</evidence>
<keyword evidence="3" id="KW-0808">Transferase</keyword>
<sequence>MFGREHRPVAQTSVWLSTPETPDTPRSRSESKESAGPQQLLIMKFGGTSVGGGEQVLRCAGIVRQALPGRPVVVVSAMGKTTNALLSAARSAVETGEVDISAIRKMHESVIQHIGIDMPTSMNELLNELERILNGVALLKEISTQTRDRIVSFGERLSVRAFAAAFNQTKGEEEVEARPVDAWQIGMRTTSGSGSADSAFSSVEILDDTFSAIQHHLGPLKLNYAYVPIVTGYIAKDSKGVITTLGRDGSDLTATVIGAALKAAEIQIWKDVSGVQTTDPRVIPSAKPVRVLTFEEAAELSTFGSKVVHPAAVLPAWQAGVPMSVRNSMAPEDPGTRIVPKLSDSDTRERRVAAISSKNNITMIVIKSSRMLGQHGFLAHVFSVFNKFAASVDVIATSEVTVSLTLDEGYKHVDVPAIERELQEVAKVSVLHNVAMLTLIVPKSDSVSVLREAFAAFEEMKINVEMVSHGASNVNVTFVAELRAAVLELLGKTKFPFVHAAYVLGLNGSHYSLDTTAERHYGIPVRLPRLLCDLFRLEVPDTDFTTIRMQKFASAANFGGAHRTLPVNLHTPYFPDEDGSSSPEPMECDSGGVPAFALCLTEGCKGGHGELLENSEVRRWHSFVNPHAGPSASQWMQFPMDTWLRWYWPTKGDYYVITTTCEPPEFLRGLHARQHRQMLKVGFRLPEPWNHVPQEESHEDDAKDEGKGREGRQRSPRRMSSARVLAAKRLLGLSKVVLPTIQEIEDAFATAQRQASVDVWRPRLSNKETRHFAFTKVIYIYL</sequence>
<keyword evidence="6" id="KW-0067">ATP-binding</keyword>
<comment type="caution">
    <text evidence="10">The sequence shown here is derived from an EMBL/GenBank/DDBJ whole genome shotgun (WGS) entry which is preliminary data.</text>
</comment>
<accession>A0A9P1C829</accession>